<dbReference type="PATRIC" id="fig|172049.5.peg.1039"/>
<dbReference type="EMBL" id="LGFD01000100">
    <property type="protein sequence ID" value="KUK16597.1"/>
    <property type="molecule type" value="Genomic_DNA"/>
</dbReference>
<protein>
    <submittedName>
        <fullName evidence="1">Uncharacterized protein</fullName>
    </submittedName>
</protein>
<sequence>MFILASSPALAKDFNGLTLPKSRRRGLRSLIKLRDDRGFQPSGPAKGPLLLPWAYKPPKFGVILPTVFLKILKAPTRSALKISPVAGHLKSPLTNLAPLWGFPQTGHVCEVKN</sequence>
<evidence type="ECO:0000313" key="1">
    <source>
        <dbReference type="EMBL" id="KUK16597.1"/>
    </source>
</evidence>
<gene>
    <name evidence="1" type="ORF">XD54_2110</name>
</gene>
<reference evidence="2" key="1">
    <citation type="journal article" date="2015" name="MBio">
        <title>Genome-Resolved Metagenomic Analysis Reveals Roles for Candidate Phyla and Other Microbial Community Members in Biogeochemical Transformations in Oil Reservoirs.</title>
        <authorList>
            <person name="Hu P."/>
            <person name="Tom L."/>
            <person name="Singh A."/>
            <person name="Thomas B.C."/>
            <person name="Baker B.J."/>
            <person name="Piceno Y.M."/>
            <person name="Andersen G.L."/>
            <person name="Banfield J.F."/>
        </authorList>
    </citation>
    <scope>NUCLEOTIDE SEQUENCE [LARGE SCALE GENOMIC DNA]</scope>
</reference>
<dbReference type="Proteomes" id="UP000053911">
    <property type="component" value="Unassembled WGS sequence"/>
</dbReference>
<evidence type="ECO:0000313" key="2">
    <source>
        <dbReference type="Proteomes" id="UP000053911"/>
    </source>
</evidence>
<comment type="caution">
    <text evidence="1">The sequence shown here is derived from an EMBL/GenBank/DDBJ whole genome shotgun (WGS) entry which is preliminary data.</text>
</comment>
<organism evidence="1 2">
    <name type="scientific">Thermococcus sibiricus</name>
    <dbReference type="NCBI Taxonomy" id="172049"/>
    <lineage>
        <taxon>Archaea</taxon>
        <taxon>Methanobacteriati</taxon>
        <taxon>Methanobacteriota</taxon>
        <taxon>Thermococci</taxon>
        <taxon>Thermococcales</taxon>
        <taxon>Thermococcaceae</taxon>
        <taxon>Thermococcus</taxon>
    </lineage>
</organism>
<proteinExistence type="predicted"/>
<dbReference type="AlphaFoldDB" id="A0A101EJM3"/>
<accession>A0A101EJM3</accession>
<name>A0A101EJM3_9EURY</name>